<dbReference type="GO" id="GO:0016887">
    <property type="term" value="F:ATP hydrolysis activity"/>
    <property type="evidence" value="ECO:0007669"/>
    <property type="project" value="InterPro"/>
</dbReference>
<dbReference type="Gene3D" id="3.40.50.300">
    <property type="entry name" value="P-loop containing nucleotide triphosphate hydrolases"/>
    <property type="match status" value="2"/>
</dbReference>
<dbReference type="Pfam" id="PF00004">
    <property type="entry name" value="AAA"/>
    <property type="match status" value="2"/>
</dbReference>
<accession>A0AAE8MZB0</accession>
<feature type="compositionally biased region" description="Basic and acidic residues" evidence="5">
    <location>
        <begin position="112"/>
        <end position="134"/>
    </location>
</feature>
<dbReference type="SMART" id="SM00382">
    <property type="entry name" value="AAA"/>
    <property type="match status" value="2"/>
</dbReference>
<keyword evidence="3" id="KW-0067">ATP-binding</keyword>
<dbReference type="FunFam" id="3.40.50.300:FF:001025">
    <property type="entry name" value="ATPase family, AAA domain-containing 2B"/>
    <property type="match status" value="1"/>
</dbReference>
<name>A0AAE8MZB0_9PEZI</name>
<gene>
    <name evidence="7" type="ORF">DNG_06065</name>
</gene>
<dbReference type="EMBL" id="ONZQ02000008">
    <property type="protein sequence ID" value="SPO03382.1"/>
    <property type="molecule type" value="Genomic_DNA"/>
</dbReference>
<dbReference type="PANTHER" id="PTHR23077">
    <property type="entry name" value="AAA-FAMILY ATPASE"/>
    <property type="match status" value="1"/>
</dbReference>
<evidence type="ECO:0000256" key="3">
    <source>
        <dbReference type="ARBA" id="ARBA00022840"/>
    </source>
</evidence>
<dbReference type="InterPro" id="IPR003593">
    <property type="entry name" value="AAA+_ATPase"/>
</dbReference>
<dbReference type="PANTHER" id="PTHR23077:SF171">
    <property type="entry name" value="NUCLEAR VALOSIN-CONTAINING PROTEIN-LIKE"/>
    <property type="match status" value="1"/>
</dbReference>
<dbReference type="Gene3D" id="1.10.8.60">
    <property type="match status" value="2"/>
</dbReference>
<evidence type="ECO:0000256" key="1">
    <source>
        <dbReference type="ARBA" id="ARBA00006914"/>
    </source>
</evidence>
<keyword evidence="4" id="KW-0175">Coiled coil</keyword>
<evidence type="ECO:0000313" key="8">
    <source>
        <dbReference type="Proteomes" id="UP001187682"/>
    </source>
</evidence>
<feature type="domain" description="AAA+ ATPase" evidence="6">
    <location>
        <begin position="228"/>
        <end position="380"/>
    </location>
</feature>
<evidence type="ECO:0000256" key="4">
    <source>
        <dbReference type="ARBA" id="ARBA00023054"/>
    </source>
</evidence>
<reference evidence="7" key="1">
    <citation type="submission" date="2018-03" db="EMBL/GenBank/DDBJ databases">
        <authorList>
            <person name="Guldener U."/>
        </authorList>
    </citation>
    <scope>NUCLEOTIDE SEQUENCE</scope>
</reference>
<keyword evidence="2" id="KW-0547">Nucleotide-binding</keyword>
<dbReference type="GO" id="GO:0042254">
    <property type="term" value="P:ribosome biogenesis"/>
    <property type="evidence" value="ECO:0007669"/>
    <property type="project" value="TreeGrafter"/>
</dbReference>
<evidence type="ECO:0000256" key="5">
    <source>
        <dbReference type="SAM" id="MobiDB-lite"/>
    </source>
</evidence>
<dbReference type="SUPFAM" id="SSF52540">
    <property type="entry name" value="P-loop containing nucleoside triphosphate hydrolases"/>
    <property type="match status" value="2"/>
</dbReference>
<dbReference type="AlphaFoldDB" id="A0AAE8MZB0"/>
<dbReference type="InterPro" id="IPR003959">
    <property type="entry name" value="ATPase_AAA_core"/>
</dbReference>
<dbReference type="InterPro" id="IPR027417">
    <property type="entry name" value="P-loop_NTPase"/>
</dbReference>
<evidence type="ECO:0000313" key="7">
    <source>
        <dbReference type="EMBL" id="SPO03382.1"/>
    </source>
</evidence>
<dbReference type="GO" id="GO:0005634">
    <property type="term" value="C:nucleus"/>
    <property type="evidence" value="ECO:0007669"/>
    <property type="project" value="TreeGrafter"/>
</dbReference>
<keyword evidence="8" id="KW-1185">Reference proteome</keyword>
<protein>
    <submittedName>
        <fullName evidence="7">Related to nuclear VCP-like protein</fullName>
    </submittedName>
</protein>
<comment type="similarity">
    <text evidence="1">Belongs to the AAA ATPase family.</text>
</comment>
<dbReference type="Proteomes" id="UP001187682">
    <property type="component" value="Unassembled WGS sequence"/>
</dbReference>
<comment type="caution">
    <text evidence="7">The sequence shown here is derived from an EMBL/GenBank/DDBJ whole genome shotgun (WGS) entry which is preliminary data.</text>
</comment>
<dbReference type="InterPro" id="IPR050168">
    <property type="entry name" value="AAA_ATPase_domain"/>
</dbReference>
<feature type="compositionally biased region" description="Polar residues" evidence="5">
    <location>
        <begin position="146"/>
        <end position="155"/>
    </location>
</feature>
<dbReference type="GO" id="GO:1990275">
    <property type="term" value="F:preribosome binding"/>
    <property type="evidence" value="ECO:0007669"/>
    <property type="project" value="TreeGrafter"/>
</dbReference>
<evidence type="ECO:0000256" key="2">
    <source>
        <dbReference type="ARBA" id="ARBA00022741"/>
    </source>
</evidence>
<sequence>MPRVSLRQGLDRDVYQIVRKVEDEQELARDGEAGPFRLPTVTQVYDYVRNSNSSLGRLKRRPLEDAIERALKFRKQDLQDEEEESEVEPATTPARPVGESSLMNRQLARRWKLAEKKDKESEKEDRPDSNELSDKMNGSKKRRLSRSPSAPGNRTTDGDHNPTESQAKPLAPKKARVNKGYSISDPSPDMRPLGGIGGITADFETLWPRMARLQDEDVKMDDRHLQINLATILLSGPMGCGKSSLLKYLAARWKVPFITVDCDIIAGSDRMEKSLSELYDDAVAVAPCIVQLKGLHDLWPTQGSSQIQQGNAGSHVKNLLHRLSSLRHPKGPIAVAATTTHLEAIPSSFFMHGLLTTTYTIKPPNEATRLEILQAMGDGHGYTDIDFLPIARSTHGYVADDLCLVFDDGVRRAEAEDRPPVLEDFEKAARQRTPHLFRVGFSEVPDVTLDQVGGLKNVIELLKLNIINRIKYPENYKAVKKYAGVLLWGPPGCGKTYVAQAIANSAQASFILINGPELLDKYVGESERKIRALFARARASAPCLIFLDEIDSLVPRRENSSTDAGTRVVNTILAELDGARDRAGVYVIAATNRPDMIDPAMFRTGRFNHKVFVDVPGEEERVDILRTILRSRDLLIDPSIADAVARDPRCNNFSGADLSELSDRAVMACIGETIAEVEAGRATMGGDMKPTKAHWEAALSALKPSVKDLARYRALAVAEELGVE</sequence>
<proteinExistence type="inferred from homology"/>
<dbReference type="GO" id="GO:0005524">
    <property type="term" value="F:ATP binding"/>
    <property type="evidence" value="ECO:0007669"/>
    <property type="project" value="UniProtKB-KW"/>
</dbReference>
<feature type="region of interest" description="Disordered" evidence="5">
    <location>
        <begin position="74"/>
        <end position="195"/>
    </location>
</feature>
<feature type="domain" description="AAA+ ATPase" evidence="6">
    <location>
        <begin position="481"/>
        <end position="617"/>
    </location>
</feature>
<organism evidence="7 8">
    <name type="scientific">Cephalotrichum gorgonifer</name>
    <dbReference type="NCBI Taxonomy" id="2041049"/>
    <lineage>
        <taxon>Eukaryota</taxon>
        <taxon>Fungi</taxon>
        <taxon>Dikarya</taxon>
        <taxon>Ascomycota</taxon>
        <taxon>Pezizomycotina</taxon>
        <taxon>Sordariomycetes</taxon>
        <taxon>Hypocreomycetidae</taxon>
        <taxon>Microascales</taxon>
        <taxon>Microascaceae</taxon>
        <taxon>Cephalotrichum</taxon>
    </lineage>
</organism>
<evidence type="ECO:0000259" key="6">
    <source>
        <dbReference type="SMART" id="SM00382"/>
    </source>
</evidence>
<dbReference type="GO" id="GO:0003723">
    <property type="term" value="F:RNA binding"/>
    <property type="evidence" value="ECO:0007669"/>
    <property type="project" value="TreeGrafter"/>
</dbReference>